<sequence length="209" mass="24275">MGIYALYPYKIVCLIFLTKTRRIKGMDENPQLLFKWKAPLRPYKKKSGIILRFYLAVALLLSAILFFFGDRILLIPIWALVFLFYVLTITPPPDVENRVTAFGIEAAGVTLRWDALSHFYFGKRFGFITLTIVSRAPYFYHAYMVVPDEEAKRKLVSILSLHLMYQEKPEKTLTDKMLDFLSRVLPDEEEINQQEGLRAVSEKLKKASL</sequence>
<comment type="caution">
    <text evidence="2">The sequence shown here is derived from an EMBL/GenBank/DDBJ whole genome shotgun (WGS) entry which is preliminary data.</text>
</comment>
<organism evidence="2 3">
    <name type="scientific">Candidatus Roizmanbacteria bacterium RIFCSPLOWO2_01_FULL_44_13</name>
    <dbReference type="NCBI Taxonomy" id="1802069"/>
    <lineage>
        <taxon>Bacteria</taxon>
        <taxon>Candidatus Roizmaniibacteriota</taxon>
    </lineage>
</organism>
<dbReference type="Proteomes" id="UP000178857">
    <property type="component" value="Unassembled WGS sequence"/>
</dbReference>
<protein>
    <recommendedName>
        <fullName evidence="4">DUF5673 domain-containing protein</fullName>
    </recommendedName>
</protein>
<dbReference type="EMBL" id="MGAT01000003">
    <property type="protein sequence ID" value="OGK53235.1"/>
    <property type="molecule type" value="Genomic_DNA"/>
</dbReference>
<gene>
    <name evidence="2" type="ORF">A2970_01020</name>
</gene>
<feature type="transmembrane region" description="Helical" evidence="1">
    <location>
        <begin position="73"/>
        <end position="90"/>
    </location>
</feature>
<feature type="transmembrane region" description="Helical" evidence="1">
    <location>
        <begin position="49"/>
        <end position="67"/>
    </location>
</feature>
<dbReference type="AlphaFoldDB" id="A0A1F7JCD9"/>
<evidence type="ECO:0008006" key="4">
    <source>
        <dbReference type="Google" id="ProtNLM"/>
    </source>
</evidence>
<proteinExistence type="predicted"/>
<keyword evidence="1" id="KW-0812">Transmembrane</keyword>
<accession>A0A1F7JCD9</accession>
<evidence type="ECO:0000313" key="2">
    <source>
        <dbReference type="EMBL" id="OGK53235.1"/>
    </source>
</evidence>
<reference evidence="2 3" key="1">
    <citation type="journal article" date="2016" name="Nat. Commun.">
        <title>Thousands of microbial genomes shed light on interconnected biogeochemical processes in an aquifer system.</title>
        <authorList>
            <person name="Anantharaman K."/>
            <person name="Brown C.T."/>
            <person name="Hug L.A."/>
            <person name="Sharon I."/>
            <person name="Castelle C.J."/>
            <person name="Probst A.J."/>
            <person name="Thomas B.C."/>
            <person name="Singh A."/>
            <person name="Wilkins M.J."/>
            <person name="Karaoz U."/>
            <person name="Brodie E.L."/>
            <person name="Williams K.H."/>
            <person name="Hubbard S.S."/>
            <person name="Banfield J.F."/>
        </authorList>
    </citation>
    <scope>NUCLEOTIDE SEQUENCE [LARGE SCALE GENOMIC DNA]</scope>
</reference>
<keyword evidence="1" id="KW-1133">Transmembrane helix</keyword>
<keyword evidence="1" id="KW-0472">Membrane</keyword>
<evidence type="ECO:0000256" key="1">
    <source>
        <dbReference type="SAM" id="Phobius"/>
    </source>
</evidence>
<name>A0A1F7JCD9_9BACT</name>
<evidence type="ECO:0000313" key="3">
    <source>
        <dbReference type="Proteomes" id="UP000178857"/>
    </source>
</evidence>